<gene>
    <name evidence="4" type="ORF">PACTADRAFT_51195</name>
</gene>
<evidence type="ECO:0000313" key="4">
    <source>
        <dbReference type="EMBL" id="ODV94335.1"/>
    </source>
</evidence>
<dbReference type="Proteomes" id="UP000094236">
    <property type="component" value="Unassembled WGS sequence"/>
</dbReference>
<feature type="region of interest" description="Disordered" evidence="2">
    <location>
        <begin position="243"/>
        <end position="272"/>
    </location>
</feature>
<name>A0A1E4TRE6_PACTA</name>
<proteinExistence type="inferred from homology"/>
<dbReference type="STRING" id="669874.A0A1E4TRE6"/>
<sequence>MNSEISLITSIVDSWLKADIFKENSDGVEIEKLLESVTCNQFIYNDEIILSVTKISKPHTNIYIINLILGKQIKAVVLDASEYIVNLNYIQYPVENLNVIKEDELLNIKKFLASKFLEYSKEKDVRDDFKSLEDKKNLPSSFESPKLFTIDPAFAAPKSNLKLESKSVPESLQPPKFDDEYEIQTNAPPAASIRPTNPLSIGDRDLNPPGLPKHPEMKPYLDPLASCSGASGIGSEGGMYPTANHPIFGGRPNGGGNNYGRRDPLHPPGARFDDPLMNEDTDMELVGQGLPGNLGIGNHGRRGGAGTNPFGRNAGGNAGGFGGFDGGFI</sequence>
<keyword evidence="5" id="KW-1185">Reference proteome</keyword>
<dbReference type="AlphaFoldDB" id="A0A1E4TRE6"/>
<evidence type="ECO:0000256" key="2">
    <source>
        <dbReference type="SAM" id="MobiDB-lite"/>
    </source>
</evidence>
<evidence type="ECO:0000256" key="1">
    <source>
        <dbReference type="ARBA" id="ARBA00006405"/>
    </source>
</evidence>
<reference evidence="5" key="1">
    <citation type="submission" date="2016-05" db="EMBL/GenBank/DDBJ databases">
        <title>Comparative genomics of biotechnologically important yeasts.</title>
        <authorList>
            <consortium name="DOE Joint Genome Institute"/>
            <person name="Riley R."/>
            <person name="Haridas S."/>
            <person name="Wolfe K.H."/>
            <person name="Lopes M.R."/>
            <person name="Hittinger C.T."/>
            <person name="Goker M."/>
            <person name="Salamov A."/>
            <person name="Wisecaver J."/>
            <person name="Long T.M."/>
            <person name="Aerts A.L."/>
            <person name="Barry K."/>
            <person name="Choi C."/>
            <person name="Clum A."/>
            <person name="Coughlan A.Y."/>
            <person name="Deshpande S."/>
            <person name="Douglass A.P."/>
            <person name="Hanson S.J."/>
            <person name="Klenk H.-P."/>
            <person name="Labutti K."/>
            <person name="Lapidus A."/>
            <person name="Lindquist E."/>
            <person name="Lipzen A."/>
            <person name="Meier-Kolthoff J.P."/>
            <person name="Ohm R.A."/>
            <person name="Otillar R.P."/>
            <person name="Pangilinan J."/>
            <person name="Peng Y."/>
            <person name="Rokas A."/>
            <person name="Rosa C.A."/>
            <person name="Scheuner C."/>
            <person name="Sibirny A.A."/>
            <person name="Slot J.C."/>
            <person name="Stielow J.B."/>
            <person name="Sun H."/>
            <person name="Kurtzman C.P."/>
            <person name="Blackwell M."/>
            <person name="Grigoriev I.V."/>
            <person name="Jeffries T.W."/>
        </authorList>
    </citation>
    <scope>NUCLEOTIDE SEQUENCE [LARGE SCALE GENOMIC DNA]</scope>
    <source>
        <strain evidence="5">NRRL Y-2460</strain>
    </source>
</reference>
<organism evidence="4 5">
    <name type="scientific">Pachysolen tannophilus NRRL Y-2460</name>
    <dbReference type="NCBI Taxonomy" id="669874"/>
    <lineage>
        <taxon>Eukaryota</taxon>
        <taxon>Fungi</taxon>
        <taxon>Dikarya</taxon>
        <taxon>Ascomycota</taxon>
        <taxon>Saccharomycotina</taxon>
        <taxon>Pichiomycetes</taxon>
        <taxon>Pachysolenaceae</taxon>
        <taxon>Pachysolen</taxon>
    </lineage>
</organism>
<dbReference type="Pfam" id="PF08577">
    <property type="entry name" value="PI31_Prot_C"/>
    <property type="match status" value="1"/>
</dbReference>
<dbReference type="InterPro" id="IPR013886">
    <property type="entry name" value="PI31_Prot_C"/>
</dbReference>
<feature type="region of interest" description="Disordered" evidence="2">
    <location>
        <begin position="186"/>
        <end position="219"/>
    </location>
</feature>
<protein>
    <recommendedName>
        <fullName evidence="3">PI31 proteasome regulator C-terminal domain-containing protein</fullName>
    </recommendedName>
</protein>
<evidence type="ECO:0000313" key="5">
    <source>
        <dbReference type="Proteomes" id="UP000094236"/>
    </source>
</evidence>
<evidence type="ECO:0000259" key="3">
    <source>
        <dbReference type="Pfam" id="PF08577"/>
    </source>
</evidence>
<comment type="similarity">
    <text evidence="1">Belongs to the proteasome inhibitor PI31 family.</text>
</comment>
<accession>A0A1E4TRE6</accession>
<dbReference type="EMBL" id="KV454016">
    <property type="protein sequence ID" value="ODV94335.1"/>
    <property type="molecule type" value="Genomic_DNA"/>
</dbReference>
<feature type="domain" description="PI31 proteasome regulator C-terminal" evidence="3">
    <location>
        <begin position="201"/>
        <end position="276"/>
    </location>
</feature>
<dbReference type="OrthoDB" id="68090at2759"/>